<reference evidence="2 3" key="1">
    <citation type="submission" date="2020-05" db="EMBL/GenBank/DDBJ databases">
        <title>Vigna angularis (adzuki bean) Var. LongXiaoDou No. 4 denovo assembly.</title>
        <authorList>
            <person name="Xiang H."/>
        </authorList>
    </citation>
    <scope>NUCLEOTIDE SEQUENCE [LARGE SCALE GENOMIC DNA]</scope>
    <source>
        <tissue evidence="2">Leaf</tissue>
    </source>
</reference>
<evidence type="ECO:0000313" key="3">
    <source>
        <dbReference type="Proteomes" id="UP000743370"/>
    </source>
</evidence>
<feature type="compositionally biased region" description="Polar residues" evidence="1">
    <location>
        <begin position="82"/>
        <end position="99"/>
    </location>
</feature>
<comment type="caution">
    <text evidence="2">The sequence shown here is derived from an EMBL/GenBank/DDBJ whole genome shotgun (WGS) entry which is preliminary data.</text>
</comment>
<feature type="compositionally biased region" description="Basic and acidic residues" evidence="1">
    <location>
        <begin position="100"/>
        <end position="116"/>
    </location>
</feature>
<dbReference type="EMBL" id="JABFOF010000004">
    <property type="protein sequence ID" value="KAG2399761.1"/>
    <property type="molecule type" value="Genomic_DNA"/>
</dbReference>
<sequence length="168" mass="18751">MVEVILEKKTLMRVQTRNHRESDVGSDLYKNEDDKQKLANMTELEREMILSDRATKKCEKEFKEKMRSKRENKNASAKIGSAANSSYHPSSAKVHSSARNAERTASKGDVLSELRAKRMKQQILDPHDKLGKASGSSSNSKQKPEVTASPSSSSQSESVIRSDREIGV</sequence>
<dbReference type="AlphaFoldDB" id="A0A8T0KJV8"/>
<gene>
    <name evidence="2" type="ORF">HKW66_Vig0103860</name>
</gene>
<feature type="compositionally biased region" description="Basic and acidic residues" evidence="1">
    <location>
        <begin position="60"/>
        <end position="73"/>
    </location>
</feature>
<dbReference type="Proteomes" id="UP000743370">
    <property type="component" value="Unassembled WGS sequence"/>
</dbReference>
<name>A0A8T0KJV8_PHAAN</name>
<feature type="compositionally biased region" description="Low complexity" evidence="1">
    <location>
        <begin position="149"/>
        <end position="159"/>
    </location>
</feature>
<evidence type="ECO:0000256" key="1">
    <source>
        <dbReference type="SAM" id="MobiDB-lite"/>
    </source>
</evidence>
<evidence type="ECO:0000313" key="2">
    <source>
        <dbReference type="EMBL" id="KAG2399761.1"/>
    </source>
</evidence>
<organism evidence="2 3">
    <name type="scientific">Phaseolus angularis</name>
    <name type="common">Azuki bean</name>
    <name type="synonym">Vigna angularis</name>
    <dbReference type="NCBI Taxonomy" id="3914"/>
    <lineage>
        <taxon>Eukaryota</taxon>
        <taxon>Viridiplantae</taxon>
        <taxon>Streptophyta</taxon>
        <taxon>Embryophyta</taxon>
        <taxon>Tracheophyta</taxon>
        <taxon>Spermatophyta</taxon>
        <taxon>Magnoliopsida</taxon>
        <taxon>eudicotyledons</taxon>
        <taxon>Gunneridae</taxon>
        <taxon>Pentapetalae</taxon>
        <taxon>rosids</taxon>
        <taxon>fabids</taxon>
        <taxon>Fabales</taxon>
        <taxon>Fabaceae</taxon>
        <taxon>Papilionoideae</taxon>
        <taxon>50 kb inversion clade</taxon>
        <taxon>NPAAA clade</taxon>
        <taxon>indigoferoid/millettioid clade</taxon>
        <taxon>Phaseoleae</taxon>
        <taxon>Vigna</taxon>
    </lineage>
</organism>
<feature type="region of interest" description="Disordered" evidence="1">
    <location>
        <begin position="60"/>
        <end position="168"/>
    </location>
</feature>
<protein>
    <submittedName>
        <fullName evidence="2">Protein RTF1-like protein</fullName>
    </submittedName>
</protein>
<accession>A0A8T0KJV8</accession>
<proteinExistence type="predicted"/>